<sequence length="271" mass="30478">MLTRTLRRFSSFTNHFRSAAWSVPSPEKQNTPPDDAYFANDRAMAVADGISGWKQMGVDPSKYAWELMQNVSKSIVSLPDKLKFEPQAVLKDATKNTKETGSSTCTLAIFDPELSKLYTANIGDSGFMIYRKKGEEVELIARSQDVIHSFNSPCQLGTDGDSPDIASYEVIEVQDKDLIVMYTDGLTQNMFDDQILRMIKPFMLLHEIPDLEIIAEMVAERALEHSTDTKFESPYMLKAKSEKIEWVGGKPNDITVLVGQINLKEIKPIEV</sequence>
<dbReference type="InterPro" id="IPR039123">
    <property type="entry name" value="PPTC7"/>
</dbReference>
<dbReference type="Pfam" id="PF07228">
    <property type="entry name" value="SpoIIE"/>
    <property type="match status" value="1"/>
</dbReference>
<dbReference type="EC" id="3.1.3.16" evidence="1"/>
<dbReference type="GO" id="GO:0004722">
    <property type="term" value="F:protein serine/threonine phosphatase activity"/>
    <property type="evidence" value="ECO:0007669"/>
    <property type="project" value="UniProtKB-EC"/>
</dbReference>
<keyword evidence="1" id="KW-0464">Manganese</keyword>
<comment type="similarity">
    <text evidence="1">Belongs to the PP2C family.</text>
</comment>
<keyword evidence="1" id="KW-0378">Hydrolase</keyword>
<dbReference type="SMART" id="SM00332">
    <property type="entry name" value="PP2Cc"/>
    <property type="match status" value="1"/>
</dbReference>
<comment type="cofactor">
    <cofactor evidence="1">
        <name>Mg(2+)</name>
        <dbReference type="ChEBI" id="CHEBI:18420"/>
    </cofactor>
</comment>
<dbReference type="PROSITE" id="PS51746">
    <property type="entry name" value="PPM_2"/>
    <property type="match status" value="1"/>
</dbReference>
<dbReference type="InterPro" id="IPR036457">
    <property type="entry name" value="PPM-type-like_dom_sf"/>
</dbReference>
<gene>
    <name evidence="3" type="ORF">BSTOLATCC_MIC55574</name>
</gene>
<keyword evidence="1" id="KW-0904">Protein phosphatase</keyword>
<evidence type="ECO:0000259" key="2">
    <source>
        <dbReference type="PROSITE" id="PS51746"/>
    </source>
</evidence>
<dbReference type="GO" id="GO:0046872">
    <property type="term" value="F:metal ion binding"/>
    <property type="evidence" value="ECO:0007669"/>
    <property type="project" value="UniProtKB-UniRule"/>
</dbReference>
<comment type="caution">
    <text evidence="3">The sequence shown here is derived from an EMBL/GenBank/DDBJ whole genome shotgun (WGS) entry which is preliminary data.</text>
</comment>
<reference evidence="3" key="1">
    <citation type="submission" date="2021-09" db="EMBL/GenBank/DDBJ databases">
        <authorList>
            <consortium name="AG Swart"/>
            <person name="Singh M."/>
            <person name="Singh A."/>
            <person name="Seah K."/>
            <person name="Emmerich C."/>
        </authorList>
    </citation>
    <scope>NUCLEOTIDE SEQUENCE</scope>
    <source>
        <strain evidence="3">ATCC30299</strain>
    </source>
</reference>
<dbReference type="SUPFAM" id="SSF81606">
    <property type="entry name" value="PP2C-like"/>
    <property type="match status" value="1"/>
</dbReference>
<evidence type="ECO:0000256" key="1">
    <source>
        <dbReference type="RuleBase" id="RU366020"/>
    </source>
</evidence>
<dbReference type="Proteomes" id="UP001162131">
    <property type="component" value="Unassembled WGS sequence"/>
</dbReference>
<evidence type="ECO:0000313" key="3">
    <source>
        <dbReference type="EMBL" id="CAG9332120.1"/>
    </source>
</evidence>
<dbReference type="Gene3D" id="3.60.40.10">
    <property type="entry name" value="PPM-type phosphatase domain"/>
    <property type="match status" value="1"/>
</dbReference>
<dbReference type="PANTHER" id="PTHR12320:SF1">
    <property type="entry name" value="PROTEIN PHOSPHATASE PTC7 HOMOLOG"/>
    <property type="match status" value="1"/>
</dbReference>
<comment type="cofactor">
    <cofactor evidence="1">
        <name>Mn(2+)</name>
        <dbReference type="ChEBI" id="CHEBI:29035"/>
    </cofactor>
</comment>
<accession>A0AAU9K1K4</accession>
<protein>
    <recommendedName>
        <fullName evidence="1">Protein phosphatase</fullName>
        <ecNumber evidence="1">3.1.3.16</ecNumber>
    </recommendedName>
</protein>
<dbReference type="AlphaFoldDB" id="A0AAU9K1K4"/>
<comment type="catalytic activity">
    <reaction evidence="1">
        <text>O-phospho-L-seryl-[protein] + H2O = L-seryl-[protein] + phosphate</text>
        <dbReference type="Rhea" id="RHEA:20629"/>
        <dbReference type="Rhea" id="RHEA-COMP:9863"/>
        <dbReference type="Rhea" id="RHEA-COMP:11604"/>
        <dbReference type="ChEBI" id="CHEBI:15377"/>
        <dbReference type="ChEBI" id="CHEBI:29999"/>
        <dbReference type="ChEBI" id="CHEBI:43474"/>
        <dbReference type="ChEBI" id="CHEBI:83421"/>
        <dbReference type="EC" id="3.1.3.16"/>
    </reaction>
</comment>
<keyword evidence="4" id="KW-1185">Reference proteome</keyword>
<name>A0AAU9K1K4_9CILI</name>
<dbReference type="SMART" id="SM00331">
    <property type="entry name" value="PP2C_SIG"/>
    <property type="match status" value="1"/>
</dbReference>
<keyword evidence="1" id="KW-0479">Metal-binding</keyword>
<proteinExistence type="inferred from homology"/>
<feature type="domain" description="PPM-type phosphatase" evidence="2">
    <location>
        <begin position="20"/>
        <end position="261"/>
    </location>
</feature>
<dbReference type="PANTHER" id="PTHR12320">
    <property type="entry name" value="PROTEIN PHOSPHATASE 2C"/>
    <property type="match status" value="1"/>
</dbReference>
<evidence type="ECO:0000313" key="4">
    <source>
        <dbReference type="Proteomes" id="UP001162131"/>
    </source>
</evidence>
<comment type="catalytic activity">
    <reaction evidence="1">
        <text>O-phospho-L-threonyl-[protein] + H2O = L-threonyl-[protein] + phosphate</text>
        <dbReference type="Rhea" id="RHEA:47004"/>
        <dbReference type="Rhea" id="RHEA-COMP:11060"/>
        <dbReference type="Rhea" id="RHEA-COMP:11605"/>
        <dbReference type="ChEBI" id="CHEBI:15377"/>
        <dbReference type="ChEBI" id="CHEBI:30013"/>
        <dbReference type="ChEBI" id="CHEBI:43474"/>
        <dbReference type="ChEBI" id="CHEBI:61977"/>
        <dbReference type="EC" id="3.1.3.16"/>
    </reaction>
</comment>
<keyword evidence="1" id="KW-0460">Magnesium</keyword>
<dbReference type="EMBL" id="CAJZBQ010000054">
    <property type="protein sequence ID" value="CAG9332120.1"/>
    <property type="molecule type" value="Genomic_DNA"/>
</dbReference>
<organism evidence="3 4">
    <name type="scientific">Blepharisma stoltei</name>
    <dbReference type="NCBI Taxonomy" id="1481888"/>
    <lineage>
        <taxon>Eukaryota</taxon>
        <taxon>Sar</taxon>
        <taxon>Alveolata</taxon>
        <taxon>Ciliophora</taxon>
        <taxon>Postciliodesmatophora</taxon>
        <taxon>Heterotrichea</taxon>
        <taxon>Heterotrichida</taxon>
        <taxon>Blepharismidae</taxon>
        <taxon>Blepharisma</taxon>
    </lineage>
</organism>
<dbReference type="InterPro" id="IPR001932">
    <property type="entry name" value="PPM-type_phosphatase-like_dom"/>
</dbReference>